<reference evidence="2" key="2">
    <citation type="journal article" date="2021" name="PeerJ">
        <title>Extensive microbial diversity within the chicken gut microbiome revealed by metagenomics and culture.</title>
        <authorList>
            <person name="Gilroy R."/>
            <person name="Ravi A."/>
            <person name="Getino M."/>
            <person name="Pursley I."/>
            <person name="Horton D.L."/>
            <person name="Alikhan N.F."/>
            <person name="Baker D."/>
            <person name="Gharbi K."/>
            <person name="Hall N."/>
            <person name="Watson M."/>
            <person name="Adriaenssens E.M."/>
            <person name="Foster-Nyarko E."/>
            <person name="Jarju S."/>
            <person name="Secka A."/>
            <person name="Antonio M."/>
            <person name="Oren A."/>
            <person name="Chaudhuri R.R."/>
            <person name="La Ragione R."/>
            <person name="Hildebrand F."/>
            <person name="Pallen M.J."/>
        </authorList>
    </citation>
    <scope>NUCLEOTIDE SEQUENCE</scope>
    <source>
        <strain evidence="2">B1-13419</strain>
    </source>
</reference>
<dbReference type="GO" id="GO:0004553">
    <property type="term" value="F:hydrolase activity, hydrolyzing O-glycosyl compounds"/>
    <property type="evidence" value="ECO:0007669"/>
    <property type="project" value="InterPro"/>
</dbReference>
<dbReference type="Pfam" id="PF16011">
    <property type="entry name" value="CBM9_2"/>
    <property type="match status" value="1"/>
</dbReference>
<dbReference type="GO" id="GO:0016052">
    <property type="term" value="P:carbohydrate catabolic process"/>
    <property type="evidence" value="ECO:0007669"/>
    <property type="project" value="InterPro"/>
</dbReference>
<sequence>MNTIKVPFIEGIEKMSYEEMDMAMETGAAKSFIGCVNWQEYPYRPDVAFSVARSRTHLAVLYHVRGLDLRAMAMEDNGNVWEDSCCEFFAADPSDGTYYNFEMNCIGTLLASKRTSRENAEMFSAEALSRVVRHSTLQRKQRELDGKIFGWSVGMCVPFDLIGADPDNLPSSIRANFYKCADKSAHPHFLSWSPIDVPSPDFHRPEFFGELILQD</sequence>
<name>A0A9D9IN41_9BACT</name>
<evidence type="ECO:0000259" key="1">
    <source>
        <dbReference type="Pfam" id="PF16011"/>
    </source>
</evidence>
<dbReference type="Proteomes" id="UP000823757">
    <property type="component" value="Unassembled WGS sequence"/>
</dbReference>
<dbReference type="Gene3D" id="2.60.40.1190">
    <property type="match status" value="1"/>
</dbReference>
<proteinExistence type="predicted"/>
<feature type="domain" description="Carbohydrate-binding" evidence="1">
    <location>
        <begin position="25"/>
        <end position="212"/>
    </location>
</feature>
<dbReference type="GO" id="GO:0030246">
    <property type="term" value="F:carbohydrate binding"/>
    <property type="evidence" value="ECO:0007669"/>
    <property type="project" value="InterPro"/>
</dbReference>
<dbReference type="SUPFAM" id="SSF49344">
    <property type="entry name" value="CBD9-like"/>
    <property type="match status" value="1"/>
</dbReference>
<organism evidence="2 3">
    <name type="scientific">Candidatus Cryptobacteroides faecigallinarum</name>
    <dbReference type="NCBI Taxonomy" id="2840763"/>
    <lineage>
        <taxon>Bacteria</taxon>
        <taxon>Pseudomonadati</taxon>
        <taxon>Bacteroidota</taxon>
        <taxon>Bacteroidia</taxon>
        <taxon>Bacteroidales</taxon>
        <taxon>Candidatus Cryptobacteroides</taxon>
    </lineage>
</organism>
<dbReference type="InterPro" id="IPR010502">
    <property type="entry name" value="Carb-bd_dom_fam9"/>
</dbReference>
<accession>A0A9D9IN41</accession>
<evidence type="ECO:0000313" key="3">
    <source>
        <dbReference type="Proteomes" id="UP000823757"/>
    </source>
</evidence>
<dbReference type="EMBL" id="JADIMD010000122">
    <property type="protein sequence ID" value="MBO8475300.1"/>
    <property type="molecule type" value="Genomic_DNA"/>
</dbReference>
<dbReference type="CDD" id="cd09620">
    <property type="entry name" value="CBM9_like_3"/>
    <property type="match status" value="1"/>
</dbReference>
<protein>
    <recommendedName>
        <fullName evidence="1">Carbohydrate-binding domain-containing protein</fullName>
    </recommendedName>
</protein>
<comment type="caution">
    <text evidence="2">The sequence shown here is derived from an EMBL/GenBank/DDBJ whole genome shotgun (WGS) entry which is preliminary data.</text>
</comment>
<dbReference type="AlphaFoldDB" id="A0A9D9IN41"/>
<reference evidence="2" key="1">
    <citation type="submission" date="2020-10" db="EMBL/GenBank/DDBJ databases">
        <authorList>
            <person name="Gilroy R."/>
        </authorList>
    </citation>
    <scope>NUCLEOTIDE SEQUENCE</scope>
    <source>
        <strain evidence="2">B1-13419</strain>
    </source>
</reference>
<evidence type="ECO:0000313" key="2">
    <source>
        <dbReference type="EMBL" id="MBO8475300.1"/>
    </source>
</evidence>
<gene>
    <name evidence="2" type="ORF">IAB91_08435</name>
</gene>